<dbReference type="GO" id="GO:0032259">
    <property type="term" value="P:methylation"/>
    <property type="evidence" value="ECO:0007669"/>
    <property type="project" value="UniProtKB-KW"/>
</dbReference>
<dbReference type="PANTHER" id="PTHR43861">
    <property type="entry name" value="TRANS-ACONITATE 2-METHYLTRANSFERASE-RELATED"/>
    <property type="match status" value="1"/>
</dbReference>
<evidence type="ECO:0000313" key="2">
    <source>
        <dbReference type="Proteomes" id="UP000324575"/>
    </source>
</evidence>
<proteinExistence type="predicted"/>
<dbReference type="SUPFAM" id="SSF53335">
    <property type="entry name" value="S-adenosyl-L-methionine-dependent methyltransferases"/>
    <property type="match status" value="1"/>
</dbReference>
<dbReference type="GO" id="GO:0102208">
    <property type="term" value="F:2-polyprenyl-6-hydroxyphenol methylase activity"/>
    <property type="evidence" value="ECO:0007669"/>
    <property type="project" value="UniProtKB-EC"/>
</dbReference>
<dbReference type="CDD" id="cd02440">
    <property type="entry name" value="AdoMet_MTases"/>
    <property type="match status" value="1"/>
</dbReference>
<dbReference type="Proteomes" id="UP000324575">
    <property type="component" value="Unassembled WGS sequence"/>
</dbReference>
<name>A0A5M8P2Z8_9BACT</name>
<keyword evidence="1" id="KW-0830">Ubiquinone</keyword>
<sequence>MNDFCYVGAETLEIMAGAEKYNAYLERLVLKYIESGKSGNITVLDIGAGIGTFAKKISAKGYQVHCIEPDLQQSEQIKELGLLVDTSIENIDNNSVDFIYSLNVLEHIENDEEIFKVWTGKLKQGGSILIYVPAFNVLYSSFDKSVGHFRRYRKSRLIEIFKEAGLHIEEVRYADTIGFFVSLLYKWINKGNGKINKNSLKFYDKYLFPFNRLFDFLFSKYIGKNVFAVGKRI</sequence>
<protein>
    <submittedName>
        <fullName evidence="1">Ubiquinone biosynthesis O-methyltransferase</fullName>
        <ecNumber evidence="1">2.1.1.222</ecNumber>
    </submittedName>
</protein>
<dbReference type="EMBL" id="SNRX01000006">
    <property type="protein sequence ID" value="KAA6302706.1"/>
    <property type="molecule type" value="Genomic_DNA"/>
</dbReference>
<reference evidence="1 2" key="1">
    <citation type="submission" date="2019-03" db="EMBL/GenBank/DDBJ databases">
        <title>Single cell metagenomics reveals metabolic interactions within the superorganism composed of flagellate Streblomastix strix and complex community of Bacteroidetes bacteria on its surface.</title>
        <authorList>
            <person name="Treitli S.C."/>
            <person name="Kolisko M."/>
            <person name="Husnik F."/>
            <person name="Keeling P."/>
            <person name="Hampl V."/>
        </authorList>
    </citation>
    <scope>NUCLEOTIDE SEQUENCE [LARGE SCALE GENOMIC DNA]</scope>
    <source>
        <strain evidence="1">St1</strain>
    </source>
</reference>
<keyword evidence="1" id="KW-0808">Transferase</keyword>
<accession>A0A5M8P2Z8</accession>
<evidence type="ECO:0000313" key="1">
    <source>
        <dbReference type="EMBL" id="KAA6302706.1"/>
    </source>
</evidence>
<keyword evidence="1" id="KW-0489">Methyltransferase</keyword>
<dbReference type="Gene3D" id="3.40.50.150">
    <property type="entry name" value="Vaccinia Virus protein VP39"/>
    <property type="match status" value="1"/>
</dbReference>
<comment type="caution">
    <text evidence="1">The sequence shown here is derived from an EMBL/GenBank/DDBJ whole genome shotgun (WGS) entry which is preliminary data.</text>
</comment>
<organism evidence="1 2">
    <name type="scientific">Candidatus Ordinivivax streblomastigis</name>
    <dbReference type="NCBI Taxonomy" id="2540710"/>
    <lineage>
        <taxon>Bacteria</taxon>
        <taxon>Pseudomonadati</taxon>
        <taxon>Bacteroidota</taxon>
        <taxon>Bacteroidia</taxon>
        <taxon>Bacteroidales</taxon>
        <taxon>Candidatus Ordinivivax</taxon>
    </lineage>
</organism>
<dbReference type="InterPro" id="IPR029063">
    <property type="entry name" value="SAM-dependent_MTases_sf"/>
</dbReference>
<gene>
    <name evidence="1" type="ORF">EZS26_001213</name>
</gene>
<dbReference type="Pfam" id="PF13489">
    <property type="entry name" value="Methyltransf_23"/>
    <property type="match status" value="1"/>
</dbReference>
<dbReference type="AlphaFoldDB" id="A0A5M8P2Z8"/>
<dbReference type="EC" id="2.1.1.222" evidence="1"/>